<dbReference type="Bgee" id="WBGene00007632">
    <property type="expression patterns" value="Expressed in adult organism and 1 other cell type or tissue"/>
</dbReference>
<dbReference type="PaxDb" id="6239-C16C10.13.1"/>
<dbReference type="Proteomes" id="UP000001940">
    <property type="component" value="Chromosome III"/>
</dbReference>
<dbReference type="EMBL" id="BX284603">
    <property type="protein sequence ID" value="CAE17726.2"/>
    <property type="molecule type" value="Genomic_DNA"/>
</dbReference>
<protein>
    <submittedName>
        <fullName evidence="1">Rab3 GTPase-activating protein catalytic subunit</fullName>
    </submittedName>
</protein>
<dbReference type="eggNOG" id="ENOG502THE9">
    <property type="taxonomic scope" value="Eukaryota"/>
</dbReference>
<dbReference type="UCSC" id="C16C10.13">
    <property type="organism name" value="c. elegans"/>
</dbReference>
<dbReference type="AGR" id="WB:WBGene00007632"/>
<name>Q7YX69_CAEEL</name>
<accession>Q7YX69</accession>
<dbReference type="AlphaFoldDB" id="Q7YX69"/>
<dbReference type="KEGG" id="cel:CELE_C16C10.13"/>
<sequence>MNPLAEVKTNATEIKFLNYLEDKKKYEPDWTIRELEDKISLSELVKTCLEHHSFLDLPDLFPRFLCGLLAVYREQNTTSLPYTGSIFSRSSNAVKFLNDPENYPCHSMNMTDVVALVPGRIYSGCVKDTDPEKFSQFDSVFIMSHPFPDVQKCQQPVSVMPKCELRSMLVQHKILYQQKDCCCDSNMCAVLIFTQTSSLTPLVLKTIDLTRETMVPFPVTTTEISLNSMFQ</sequence>
<dbReference type="RefSeq" id="NP_001021176.2">
    <property type="nucleotide sequence ID" value="NM_001026005.5"/>
</dbReference>
<dbReference type="HOGENOM" id="CLU_1355755_0_0_1"/>
<dbReference type="GeneID" id="3565855"/>
<evidence type="ECO:0000313" key="3">
    <source>
        <dbReference type="WormBase" id="C16C10.13"/>
    </source>
</evidence>
<keyword evidence="2" id="KW-1185">Reference proteome</keyword>
<evidence type="ECO:0000313" key="2">
    <source>
        <dbReference type="Proteomes" id="UP000001940"/>
    </source>
</evidence>
<dbReference type="CTD" id="3565855"/>
<proteinExistence type="predicted"/>
<gene>
    <name evidence="1 3" type="ORF">C16C10.13</name>
    <name evidence="1" type="ORF">CELE_C16C10.13</name>
</gene>
<dbReference type="InParanoid" id="Q7YX69"/>
<evidence type="ECO:0000313" key="1">
    <source>
        <dbReference type="EMBL" id="CAE17726.2"/>
    </source>
</evidence>
<dbReference type="OrthoDB" id="5796881at2759"/>
<dbReference type="WormBase" id="C16C10.13">
    <property type="protein sequence ID" value="CE42472"/>
    <property type="gene ID" value="WBGene00007632"/>
</dbReference>
<organism evidence="1 2">
    <name type="scientific">Caenorhabditis elegans</name>
    <dbReference type="NCBI Taxonomy" id="6239"/>
    <lineage>
        <taxon>Eukaryota</taxon>
        <taxon>Metazoa</taxon>
        <taxon>Ecdysozoa</taxon>
        <taxon>Nematoda</taxon>
        <taxon>Chromadorea</taxon>
        <taxon>Rhabditida</taxon>
        <taxon>Rhabditina</taxon>
        <taxon>Rhabditomorpha</taxon>
        <taxon>Rhabditoidea</taxon>
        <taxon>Rhabditidae</taxon>
        <taxon>Peloderinae</taxon>
        <taxon>Caenorhabditis</taxon>
    </lineage>
</organism>
<reference evidence="1 2" key="1">
    <citation type="journal article" date="1998" name="Science">
        <title>Genome sequence of the nematode C. elegans: a platform for investigating biology.</title>
        <authorList>
            <consortium name="The C. elegans sequencing consortium"/>
            <person name="Sulson J.E."/>
            <person name="Waterston R."/>
        </authorList>
    </citation>
    <scope>NUCLEOTIDE SEQUENCE [LARGE SCALE GENOMIC DNA]</scope>
    <source>
        <strain evidence="1 2">Bristol N2</strain>
    </source>
</reference>
<dbReference type="FunCoup" id="Q7YX69">
    <property type="interactions" value="1514"/>
</dbReference>
<dbReference type="OMA" id="SAFVMTH"/>